<dbReference type="PANTHER" id="PTHR36836">
    <property type="entry name" value="COLANIC ACID BIOSYNTHESIS PROTEIN WCAK"/>
    <property type="match status" value="1"/>
</dbReference>
<accession>A0A2V3A3G6</accession>
<dbReference type="InterPro" id="IPR019896">
    <property type="entry name" value="Polysacch_pyruvyl_Trfase_CsaB"/>
</dbReference>
<evidence type="ECO:0000256" key="1">
    <source>
        <dbReference type="SAM" id="Coils"/>
    </source>
</evidence>
<dbReference type="Proteomes" id="UP000247150">
    <property type="component" value="Unassembled WGS sequence"/>
</dbReference>
<protein>
    <submittedName>
        <fullName evidence="3">Polysaccharide pyruvyl transferase CsaB</fullName>
    </submittedName>
</protein>
<keyword evidence="1" id="KW-0175">Coiled coil</keyword>
<dbReference type="RefSeq" id="WP_110063794.1">
    <property type="nucleotide sequence ID" value="NZ_QGTW01000002.1"/>
</dbReference>
<name>A0A2V3A3G6_9BACI</name>
<feature type="domain" description="Polysaccharide pyruvyl transferase" evidence="2">
    <location>
        <begin position="13"/>
        <end position="288"/>
    </location>
</feature>
<proteinExistence type="predicted"/>
<dbReference type="NCBIfam" id="TIGR03609">
    <property type="entry name" value="S_layer_CsaB"/>
    <property type="match status" value="1"/>
</dbReference>
<dbReference type="GO" id="GO:0016740">
    <property type="term" value="F:transferase activity"/>
    <property type="evidence" value="ECO:0007669"/>
    <property type="project" value="UniProtKB-KW"/>
</dbReference>
<evidence type="ECO:0000313" key="3">
    <source>
        <dbReference type="EMBL" id="PWW31252.1"/>
    </source>
</evidence>
<dbReference type="InterPro" id="IPR007345">
    <property type="entry name" value="Polysacch_pyruvyl_Trfase"/>
</dbReference>
<feature type="coiled-coil region" evidence="1">
    <location>
        <begin position="316"/>
        <end position="343"/>
    </location>
</feature>
<dbReference type="Pfam" id="PF04230">
    <property type="entry name" value="PS_pyruv_trans"/>
    <property type="match status" value="1"/>
</dbReference>
<dbReference type="EMBL" id="QGTW01000002">
    <property type="protein sequence ID" value="PWW31252.1"/>
    <property type="molecule type" value="Genomic_DNA"/>
</dbReference>
<organism evidence="3 4">
    <name type="scientific">Cytobacillus oceanisediminis</name>
    <dbReference type="NCBI Taxonomy" id="665099"/>
    <lineage>
        <taxon>Bacteria</taxon>
        <taxon>Bacillati</taxon>
        <taxon>Bacillota</taxon>
        <taxon>Bacilli</taxon>
        <taxon>Bacillales</taxon>
        <taxon>Bacillaceae</taxon>
        <taxon>Cytobacillus</taxon>
    </lineage>
</organism>
<dbReference type="AlphaFoldDB" id="A0A2V3A3G6"/>
<reference evidence="3 4" key="1">
    <citation type="submission" date="2018-05" db="EMBL/GenBank/DDBJ databases">
        <title>Freshwater and sediment microbial communities from various areas in North America, analyzing microbe dynamics in response to fracking.</title>
        <authorList>
            <person name="Lamendella R."/>
        </authorList>
    </citation>
    <scope>NUCLEOTIDE SEQUENCE [LARGE SCALE GENOMIC DNA]</scope>
    <source>
        <strain evidence="3 4">15_TX</strain>
    </source>
</reference>
<keyword evidence="3" id="KW-0808">Transferase</keyword>
<gene>
    <name evidence="3" type="ORF">DFO73_102247</name>
</gene>
<evidence type="ECO:0000259" key="2">
    <source>
        <dbReference type="Pfam" id="PF04230"/>
    </source>
</evidence>
<sequence>MNIVLSGYYGFNNVGDEAILYSIIQALRANDPNVGITVLSNDPTYTEKTYGVKAVNRWKLPEIFKALKSADGLISGGGSLLQDETGPKSIPYYTGIMKIAQVLGKPVFVYAQGMGPIHKPFNQKIVKSVLKNTQVTVRDVASKKLLEDIGLNHSIKIVPDPVMGLTRKDTSSRWWTEQGFNGPVVTVSVRDWPSSVDYKKKMADALDLLAKDGNTIVFVPMHGEHDDKTSKEVAGMMSAKSYVSPYDDSIEQKINIFGQSNLLIGMRLHALIFSAITVTPFVALSYDPKIDAFAEISGQQVAGHVNVDNWSEQELYEDAQRVLVNEEAEKKRLEDKIGPLQKQAAETASDAMEYFKR</sequence>
<comment type="caution">
    <text evidence="3">The sequence shown here is derived from an EMBL/GenBank/DDBJ whole genome shotgun (WGS) entry which is preliminary data.</text>
</comment>
<evidence type="ECO:0000313" key="4">
    <source>
        <dbReference type="Proteomes" id="UP000247150"/>
    </source>
</evidence>
<dbReference type="PANTHER" id="PTHR36836:SF1">
    <property type="entry name" value="COLANIC ACID BIOSYNTHESIS PROTEIN WCAK"/>
    <property type="match status" value="1"/>
</dbReference>
<dbReference type="OrthoDB" id="3199616at2"/>